<keyword evidence="4 13" id="KW-0479">Metal-binding</keyword>
<protein>
    <recommendedName>
        <fullName evidence="14">Lipoxygenase</fullName>
        <ecNumber evidence="14">1.13.11.-</ecNumber>
    </recommendedName>
</protein>
<evidence type="ECO:0000256" key="5">
    <source>
        <dbReference type="ARBA" id="ARBA00022767"/>
    </source>
</evidence>
<evidence type="ECO:0000259" key="17">
    <source>
        <dbReference type="PROSITE" id="PS51393"/>
    </source>
</evidence>
<dbReference type="FunFam" id="4.10.372.10:FF:000001">
    <property type="entry name" value="Lipoxygenase"/>
    <property type="match status" value="1"/>
</dbReference>
<keyword evidence="10" id="KW-0443">Lipid metabolism</keyword>
<comment type="similarity">
    <text evidence="2 13">Belongs to the lipoxygenase family.</text>
</comment>
<dbReference type="FunFam" id="3.10.450.60:FF:000002">
    <property type="entry name" value="Lipoxygenase"/>
    <property type="match status" value="1"/>
</dbReference>
<dbReference type="PROSITE" id="PS51393">
    <property type="entry name" value="LIPOXYGENASE_3"/>
    <property type="match status" value="1"/>
</dbReference>
<feature type="domain" description="PLAT" evidence="16">
    <location>
        <begin position="40"/>
        <end position="171"/>
    </location>
</feature>
<keyword evidence="5 14" id="KW-0925">Oxylipin biosynthesis</keyword>
<dbReference type="FunFam" id="1.20.245.10:FF:000002">
    <property type="entry name" value="Lipoxygenase"/>
    <property type="match status" value="1"/>
</dbReference>
<dbReference type="SUPFAM" id="SSF49723">
    <property type="entry name" value="Lipase/lipooxygenase domain (PLAT/LH2 domain)"/>
    <property type="match status" value="1"/>
</dbReference>
<evidence type="ECO:0000256" key="9">
    <source>
        <dbReference type="ARBA" id="ARBA00023004"/>
    </source>
</evidence>
<dbReference type="InterPro" id="IPR000907">
    <property type="entry name" value="LipOase"/>
</dbReference>
<dbReference type="Gramene" id="Kaladp0098s0145.1.v1.1">
    <property type="protein sequence ID" value="Kaladp0098s0145.1.v1.1"/>
    <property type="gene ID" value="Kaladp0098s0145.v1.1"/>
</dbReference>
<evidence type="ECO:0000256" key="13">
    <source>
        <dbReference type="RuleBase" id="RU003974"/>
    </source>
</evidence>
<dbReference type="InterPro" id="IPR036392">
    <property type="entry name" value="PLAT/LH2_dom_sf"/>
</dbReference>
<dbReference type="Pfam" id="PF00305">
    <property type="entry name" value="Lipoxygenase"/>
    <property type="match status" value="1"/>
</dbReference>
<dbReference type="SMART" id="SM00308">
    <property type="entry name" value="LH2"/>
    <property type="match status" value="1"/>
</dbReference>
<dbReference type="PROSITE" id="PS50095">
    <property type="entry name" value="PLAT"/>
    <property type="match status" value="1"/>
</dbReference>
<evidence type="ECO:0000259" key="16">
    <source>
        <dbReference type="PROSITE" id="PS50095"/>
    </source>
</evidence>
<dbReference type="InterPro" id="IPR036226">
    <property type="entry name" value="LipOase_C_sf"/>
</dbReference>
<dbReference type="InterPro" id="IPR013819">
    <property type="entry name" value="LipOase_C"/>
</dbReference>
<dbReference type="InterPro" id="IPR027433">
    <property type="entry name" value="Lipoxygenase_dom_3"/>
</dbReference>
<comment type="caution">
    <text evidence="12">Lacks conserved residue(s) required for the propagation of feature annotation.</text>
</comment>
<dbReference type="CDD" id="cd01751">
    <property type="entry name" value="PLAT_LH2"/>
    <property type="match status" value="1"/>
</dbReference>
<keyword evidence="6" id="KW-0276">Fatty acid metabolism</keyword>
<dbReference type="Gene3D" id="4.10.372.10">
    <property type="entry name" value="Lipoxygenase-1, Domain 3"/>
    <property type="match status" value="1"/>
</dbReference>
<keyword evidence="7 13" id="KW-0223">Dioxygenase</keyword>
<dbReference type="InterPro" id="IPR001246">
    <property type="entry name" value="LipOase_plant"/>
</dbReference>
<dbReference type="Proteomes" id="UP000594263">
    <property type="component" value="Unplaced"/>
</dbReference>
<keyword evidence="9 13" id="KW-0408">Iron</keyword>
<evidence type="ECO:0000256" key="8">
    <source>
        <dbReference type="ARBA" id="ARBA00023002"/>
    </source>
</evidence>
<dbReference type="UniPathway" id="UPA00382"/>
<dbReference type="GO" id="GO:0006633">
    <property type="term" value="P:fatty acid biosynthetic process"/>
    <property type="evidence" value="ECO:0007669"/>
    <property type="project" value="UniProtKB-KW"/>
</dbReference>
<dbReference type="Gene3D" id="4.10.375.10">
    <property type="entry name" value="Lipoxygenase-1, Domain 2"/>
    <property type="match status" value="1"/>
</dbReference>
<dbReference type="InterPro" id="IPR001024">
    <property type="entry name" value="PLAT/LH2_dom"/>
</dbReference>
<sequence>MIEKLVSCITCNCISSENGGGGGKRGKIQGRVVLMKKNVLDFNDFVASAADRLGEVFSQRVSLQLVSKVNVADDVNGVQAGGKVGKPAYLQDWITSSQELAAGESHFKVTFDWDEDVGVPGAILVKNDHRNEFYLKTVTLENVPSHGRIHFVCNSWVYPVEKYHYDRVFFSNQTYLPSETPLPLLKYRAQELENLRGNGTEKFEEHDRVYQYALYNDLGNPDRGSDYARQTLGGSSDFPYPRRGKTGRKPSKSDPTTESRLSIVKSLSVYVPRDERFGHLKMSDFLAFAFKSIVQVIQPELEALFDKTPNEFDSFQDVLDIYEGGIRLPGADKISKLIPFEFLKELFRTDGAGLLKYPMPAVIQADKSAWRTDFEFGREMLAGVNPVSISRLEEFPPASKLDRDVYGDQSSKIAREHIEGKLEGLTIEEALETNRLYILNHHDSLMPYVRRINDNTSTKLYATRTILFLERTGTLKPLAIELSLPHPNGDGLGAVSKVFTPAEEGVEGALWQLAKAYAAVNDSGVHQLISHWLHTHAAIEPFVIATNRQLSVLHPIHKLLDPHFRDTMFINATARQILINAGGLLEITVFPGKYAMEMSSVLYKDWVFTEQALPQDLLKRGLAVEDPEAPHGLRLLIEDYPYAVDGLKIWSAIETWVKDYCCFYYKSDETVQGDAELQSWWHELRTEGHGDKKDAPWWPKMRTVAELIQSCTIIIWIASALHAAVNFGQYPYAGYMPVRPTISRRFMPEPGTPEYEELGTHPDRAFLKTVTPQLQTLLGISVIEILSRHSSDQVYLGQRADGEWTADKGPIASFDHFSKRLGEIEEIIVAMNSDERLKNRVGPVKVPYTLLYPTSGVGITNKGIPNSVSI</sequence>
<keyword evidence="19" id="KW-1185">Reference proteome</keyword>
<dbReference type="GO" id="GO:0031408">
    <property type="term" value="P:oxylipin biosynthetic process"/>
    <property type="evidence" value="ECO:0007669"/>
    <property type="project" value="UniProtKB-UniRule"/>
</dbReference>
<accession>A0A7N0V2F3</accession>
<evidence type="ECO:0000256" key="3">
    <source>
        <dbReference type="ARBA" id="ARBA00022516"/>
    </source>
</evidence>
<dbReference type="InterPro" id="IPR042057">
    <property type="entry name" value="Lipoxy_PLAT/LH2"/>
</dbReference>
<dbReference type="Pfam" id="PF01477">
    <property type="entry name" value="PLAT"/>
    <property type="match status" value="1"/>
</dbReference>
<evidence type="ECO:0000313" key="19">
    <source>
        <dbReference type="Proteomes" id="UP000594263"/>
    </source>
</evidence>
<dbReference type="SUPFAM" id="SSF48484">
    <property type="entry name" value="Lipoxigenase"/>
    <property type="match status" value="1"/>
</dbReference>
<evidence type="ECO:0000256" key="10">
    <source>
        <dbReference type="ARBA" id="ARBA00023098"/>
    </source>
</evidence>
<feature type="domain" description="Lipoxygenase" evidence="17">
    <location>
        <begin position="174"/>
        <end position="870"/>
    </location>
</feature>
<evidence type="ECO:0000256" key="14">
    <source>
        <dbReference type="RuleBase" id="RU003975"/>
    </source>
</evidence>
<organism evidence="18 19">
    <name type="scientific">Kalanchoe fedtschenkoi</name>
    <name type="common">Lavender scallops</name>
    <name type="synonym">South American air plant</name>
    <dbReference type="NCBI Taxonomy" id="63787"/>
    <lineage>
        <taxon>Eukaryota</taxon>
        <taxon>Viridiplantae</taxon>
        <taxon>Streptophyta</taxon>
        <taxon>Embryophyta</taxon>
        <taxon>Tracheophyta</taxon>
        <taxon>Spermatophyta</taxon>
        <taxon>Magnoliopsida</taxon>
        <taxon>eudicotyledons</taxon>
        <taxon>Gunneridae</taxon>
        <taxon>Pentapetalae</taxon>
        <taxon>Saxifragales</taxon>
        <taxon>Crassulaceae</taxon>
        <taxon>Kalanchoe</taxon>
    </lineage>
</organism>
<evidence type="ECO:0000256" key="2">
    <source>
        <dbReference type="ARBA" id="ARBA00009419"/>
    </source>
</evidence>
<dbReference type="GO" id="GO:0046872">
    <property type="term" value="F:metal ion binding"/>
    <property type="evidence" value="ECO:0007669"/>
    <property type="project" value="UniProtKB-UniRule"/>
</dbReference>
<comment type="cofactor">
    <cofactor evidence="1 13">
        <name>Fe cation</name>
        <dbReference type="ChEBI" id="CHEBI:24875"/>
    </cofactor>
</comment>
<evidence type="ECO:0000256" key="6">
    <source>
        <dbReference type="ARBA" id="ARBA00022832"/>
    </source>
</evidence>
<evidence type="ECO:0000256" key="11">
    <source>
        <dbReference type="ARBA" id="ARBA00023160"/>
    </source>
</evidence>
<evidence type="ECO:0000256" key="4">
    <source>
        <dbReference type="ARBA" id="ARBA00022723"/>
    </source>
</evidence>
<evidence type="ECO:0000313" key="18">
    <source>
        <dbReference type="EnsemblPlants" id="Kaladp0098s0145.1.v1.1"/>
    </source>
</evidence>
<proteinExistence type="inferred from homology"/>
<evidence type="ECO:0000256" key="15">
    <source>
        <dbReference type="SAM" id="MobiDB-lite"/>
    </source>
</evidence>
<keyword evidence="11 14" id="KW-0275">Fatty acid biosynthesis</keyword>
<dbReference type="OMA" id="WVKEYLA"/>
<dbReference type="EnsemblPlants" id="Kaladp0098s0145.1.v1.1">
    <property type="protein sequence ID" value="Kaladp0098s0145.1.v1.1"/>
    <property type="gene ID" value="Kaladp0098s0145.v1.1"/>
</dbReference>
<dbReference type="Gene3D" id="3.10.450.60">
    <property type="match status" value="1"/>
</dbReference>
<dbReference type="PANTHER" id="PTHR11771">
    <property type="entry name" value="LIPOXYGENASE"/>
    <property type="match status" value="1"/>
</dbReference>
<reference evidence="18" key="1">
    <citation type="submission" date="2021-01" db="UniProtKB">
        <authorList>
            <consortium name="EnsemblPlants"/>
        </authorList>
    </citation>
    <scope>IDENTIFICATION</scope>
</reference>
<dbReference type="Gene3D" id="2.60.60.20">
    <property type="entry name" value="PLAT/LH2 domain"/>
    <property type="match status" value="1"/>
</dbReference>
<dbReference type="Gene3D" id="1.20.245.10">
    <property type="entry name" value="Lipoxygenase-1, Domain 5"/>
    <property type="match status" value="1"/>
</dbReference>
<dbReference type="AlphaFoldDB" id="A0A7N0V2F3"/>
<dbReference type="FunFam" id="4.10.375.10:FF:000001">
    <property type="entry name" value="Lipoxygenase"/>
    <property type="match status" value="1"/>
</dbReference>
<comment type="pathway">
    <text evidence="14">Lipid metabolism; oxylipin biosynthesis.</text>
</comment>
<feature type="region of interest" description="Disordered" evidence="15">
    <location>
        <begin position="221"/>
        <end position="258"/>
    </location>
</feature>
<evidence type="ECO:0000256" key="12">
    <source>
        <dbReference type="PROSITE-ProRule" id="PRU00152"/>
    </source>
</evidence>
<keyword evidence="3 14" id="KW-0444">Lipid biosynthesis</keyword>
<dbReference type="PRINTS" id="PR00087">
    <property type="entry name" value="LIPOXYGENASE"/>
</dbReference>
<dbReference type="EC" id="1.13.11.-" evidence="14"/>
<evidence type="ECO:0000256" key="7">
    <source>
        <dbReference type="ARBA" id="ARBA00022964"/>
    </source>
</evidence>
<keyword evidence="8 13" id="KW-0560">Oxidoreductase</keyword>
<dbReference type="InterPro" id="IPR020834">
    <property type="entry name" value="LipOase_CS"/>
</dbReference>
<comment type="function">
    <text evidence="14">Plant lipoxygenase may be involved in a number of diverse aspects of plant physiology including growth and development, pest resistance, and senescence or responses to wounding.</text>
</comment>
<evidence type="ECO:0000256" key="1">
    <source>
        <dbReference type="ARBA" id="ARBA00001962"/>
    </source>
</evidence>
<dbReference type="GO" id="GO:0016702">
    <property type="term" value="F:oxidoreductase activity, acting on single donors with incorporation of molecular oxygen, incorporation of two atoms of oxygen"/>
    <property type="evidence" value="ECO:0007669"/>
    <property type="project" value="InterPro"/>
</dbReference>
<dbReference type="InterPro" id="IPR020833">
    <property type="entry name" value="LipOase_Fe_BS"/>
</dbReference>
<dbReference type="PROSITE" id="PS00081">
    <property type="entry name" value="LIPOXYGENASE_2"/>
    <property type="match status" value="1"/>
</dbReference>
<name>A0A7N0V2F3_KALFE</name>
<dbReference type="PRINTS" id="PR00468">
    <property type="entry name" value="PLTLPOXGNASE"/>
</dbReference>
<dbReference type="GO" id="GO:0034440">
    <property type="term" value="P:lipid oxidation"/>
    <property type="evidence" value="ECO:0007669"/>
    <property type="project" value="InterPro"/>
</dbReference>
<dbReference type="PROSITE" id="PS00711">
    <property type="entry name" value="LIPOXYGENASE_1"/>
    <property type="match status" value="1"/>
</dbReference>